<evidence type="ECO:0000313" key="3">
    <source>
        <dbReference type="Proteomes" id="UP000558488"/>
    </source>
</evidence>
<dbReference type="Proteomes" id="UP000558488">
    <property type="component" value="Unassembled WGS sequence"/>
</dbReference>
<accession>A0A7J7WDA5</accession>
<feature type="region of interest" description="Disordered" evidence="1">
    <location>
        <begin position="1"/>
        <end position="135"/>
    </location>
</feature>
<evidence type="ECO:0000256" key="1">
    <source>
        <dbReference type="SAM" id="MobiDB-lite"/>
    </source>
</evidence>
<comment type="caution">
    <text evidence="2">The sequence shown here is derived from an EMBL/GenBank/DDBJ whole genome shotgun (WGS) entry which is preliminary data.</text>
</comment>
<keyword evidence="3" id="KW-1185">Reference proteome</keyword>
<feature type="compositionally biased region" description="Low complexity" evidence="1">
    <location>
        <begin position="35"/>
        <end position="54"/>
    </location>
</feature>
<feature type="compositionally biased region" description="Low complexity" evidence="1">
    <location>
        <begin position="71"/>
        <end position="81"/>
    </location>
</feature>
<protein>
    <submittedName>
        <fullName evidence="2">Uncharacterized protein</fullName>
    </submittedName>
</protein>
<gene>
    <name evidence="2" type="ORF">mPipKuh1_008098</name>
</gene>
<sequence>MQRPPRKSAGHAAPSGLALPPAREHLRGSWVPNHAEPATSAAAPSLAPAARLSPGVRAQGLDDSSGFTVNSSPRSFPRPSRGTCCPPTSTSLLARHPSPAHTPLAVTALTGQDRQEKPSPAASGPPTRAPRRLRTPVAAGALALARSRGRAAGTQAERPPGLCAGQAVALWLLPRALRTRAGGLLPSSSSWEQRGARQGVLRLLGQRSGTSQGAFAEATHVDAPRGMVSAQIVWPRSVTHARLKTDSGRC</sequence>
<reference evidence="2 3" key="1">
    <citation type="journal article" date="2020" name="Nature">
        <title>Six reference-quality genomes reveal evolution of bat adaptations.</title>
        <authorList>
            <person name="Jebb D."/>
            <person name="Huang Z."/>
            <person name="Pippel M."/>
            <person name="Hughes G.M."/>
            <person name="Lavrichenko K."/>
            <person name="Devanna P."/>
            <person name="Winkler S."/>
            <person name="Jermiin L.S."/>
            <person name="Skirmuntt E.C."/>
            <person name="Katzourakis A."/>
            <person name="Burkitt-Gray L."/>
            <person name="Ray D.A."/>
            <person name="Sullivan K.A.M."/>
            <person name="Roscito J.G."/>
            <person name="Kirilenko B.M."/>
            <person name="Davalos L.M."/>
            <person name="Corthals A.P."/>
            <person name="Power M.L."/>
            <person name="Jones G."/>
            <person name="Ransome R.D."/>
            <person name="Dechmann D.K.N."/>
            <person name="Locatelli A.G."/>
            <person name="Puechmaille S.J."/>
            <person name="Fedrigo O."/>
            <person name="Jarvis E.D."/>
            <person name="Hiller M."/>
            <person name="Vernes S.C."/>
            <person name="Myers E.W."/>
            <person name="Teeling E.C."/>
        </authorList>
    </citation>
    <scope>NUCLEOTIDE SEQUENCE [LARGE SCALE GENOMIC DNA]</scope>
    <source>
        <strain evidence="2">MPipKuh1</strain>
        <tissue evidence="2">Flight muscle</tissue>
    </source>
</reference>
<proteinExistence type="predicted"/>
<dbReference type="EMBL" id="JACAGB010000011">
    <property type="protein sequence ID" value="KAF6335417.1"/>
    <property type="molecule type" value="Genomic_DNA"/>
</dbReference>
<organism evidence="2 3">
    <name type="scientific">Pipistrellus kuhlii</name>
    <name type="common">Kuhl's pipistrelle</name>
    <dbReference type="NCBI Taxonomy" id="59472"/>
    <lineage>
        <taxon>Eukaryota</taxon>
        <taxon>Metazoa</taxon>
        <taxon>Chordata</taxon>
        <taxon>Craniata</taxon>
        <taxon>Vertebrata</taxon>
        <taxon>Euteleostomi</taxon>
        <taxon>Mammalia</taxon>
        <taxon>Eutheria</taxon>
        <taxon>Laurasiatheria</taxon>
        <taxon>Chiroptera</taxon>
        <taxon>Yangochiroptera</taxon>
        <taxon>Vespertilionidae</taxon>
        <taxon>Pipistrellus</taxon>
    </lineage>
</organism>
<name>A0A7J7WDA5_PIPKU</name>
<evidence type="ECO:0000313" key="2">
    <source>
        <dbReference type="EMBL" id="KAF6335417.1"/>
    </source>
</evidence>
<dbReference type="AlphaFoldDB" id="A0A7J7WDA5"/>